<dbReference type="RefSeq" id="WP_277863414.1">
    <property type="nucleotide sequence ID" value="NZ_JARRAG010000002.1"/>
</dbReference>
<dbReference type="EMBL" id="JARRAG010000002">
    <property type="protein sequence ID" value="MDG3007125.1"/>
    <property type="molecule type" value="Genomic_DNA"/>
</dbReference>
<dbReference type="InterPro" id="IPR013406">
    <property type="entry name" value="CHP02574_addiction_mod"/>
</dbReference>
<protein>
    <submittedName>
        <fullName evidence="1">Addiction module protein</fullName>
    </submittedName>
</protein>
<keyword evidence="2" id="KW-1185">Reference proteome</keyword>
<dbReference type="Pfam" id="PF09720">
    <property type="entry name" value="Unstab_antitox"/>
    <property type="match status" value="1"/>
</dbReference>
<proteinExistence type="predicted"/>
<dbReference type="NCBIfam" id="TIGR02574">
    <property type="entry name" value="stabl_TIGR02574"/>
    <property type="match status" value="1"/>
</dbReference>
<gene>
    <name evidence="1" type="ORF">PZE19_25455</name>
</gene>
<organism evidence="1 2">
    <name type="scientific">Paludisphaera mucosa</name>
    <dbReference type="NCBI Taxonomy" id="3030827"/>
    <lineage>
        <taxon>Bacteria</taxon>
        <taxon>Pseudomonadati</taxon>
        <taxon>Planctomycetota</taxon>
        <taxon>Planctomycetia</taxon>
        <taxon>Isosphaerales</taxon>
        <taxon>Isosphaeraceae</taxon>
        <taxon>Paludisphaera</taxon>
    </lineage>
</organism>
<reference evidence="1 2" key="1">
    <citation type="submission" date="2023-03" db="EMBL/GenBank/DDBJ databases">
        <title>Paludisphaera mucosa sp. nov. a novel planctomycete from northern fen.</title>
        <authorList>
            <person name="Ivanova A."/>
        </authorList>
    </citation>
    <scope>NUCLEOTIDE SEQUENCE [LARGE SCALE GENOMIC DNA]</scope>
    <source>
        <strain evidence="1 2">Pla2</strain>
    </source>
</reference>
<name>A0ABT6FHT3_9BACT</name>
<comment type="caution">
    <text evidence="1">The sequence shown here is derived from an EMBL/GenBank/DDBJ whole genome shotgun (WGS) entry which is preliminary data.</text>
</comment>
<sequence length="76" mass="8801">MDLQAVLSEIRNWTVEDQLRLIEEVWDGLTDHDAEEGLAEDVKELLDRRIEASDKAPAAAIPWEEVQARALERFRK</sequence>
<dbReference type="Proteomes" id="UP001216907">
    <property type="component" value="Unassembled WGS sequence"/>
</dbReference>
<evidence type="ECO:0000313" key="1">
    <source>
        <dbReference type="EMBL" id="MDG3007125.1"/>
    </source>
</evidence>
<accession>A0ABT6FHT3</accession>
<evidence type="ECO:0000313" key="2">
    <source>
        <dbReference type="Proteomes" id="UP001216907"/>
    </source>
</evidence>